<keyword evidence="3" id="KW-0732">Signal</keyword>
<feature type="domain" description="RagB/SusD" evidence="6">
    <location>
        <begin position="328"/>
        <end position="583"/>
    </location>
</feature>
<dbReference type="Proteomes" id="UP000602057">
    <property type="component" value="Unassembled WGS sequence"/>
</dbReference>
<name>A0A8J6UG67_9FLAO</name>
<dbReference type="Gene3D" id="1.25.40.390">
    <property type="match status" value="1"/>
</dbReference>
<reference evidence="8" key="1">
    <citation type="journal article" date="2013" name="Int. J. Syst. Evol. Microbiol.">
        <title>Aestuariibaculum suncheonense gen. nov., sp. nov., a marine bacterium of the family Flavobacteriaceae isolated from a tidal flat and emended descriptions of the genera Gaetbulibacter and Tamlana.</title>
        <authorList>
            <person name="Jeong S.H."/>
            <person name="Park M.S."/>
            <person name="Jin H.M."/>
            <person name="Lee K."/>
            <person name="Park W."/>
            <person name="Jeon C.O."/>
        </authorList>
    </citation>
    <scope>NUCLEOTIDE SEQUENCE</scope>
    <source>
        <strain evidence="8">SC17</strain>
    </source>
</reference>
<dbReference type="SUPFAM" id="SSF48452">
    <property type="entry name" value="TPR-like"/>
    <property type="match status" value="1"/>
</dbReference>
<evidence type="ECO:0000256" key="1">
    <source>
        <dbReference type="ARBA" id="ARBA00004442"/>
    </source>
</evidence>
<feature type="domain" description="SusD-like N-terminal" evidence="7">
    <location>
        <begin position="110"/>
        <end position="243"/>
    </location>
</feature>
<evidence type="ECO:0000259" key="6">
    <source>
        <dbReference type="Pfam" id="PF07980"/>
    </source>
</evidence>
<dbReference type="EMBL" id="JACVXC010000001">
    <property type="protein sequence ID" value="MBD0834794.1"/>
    <property type="molecule type" value="Genomic_DNA"/>
</dbReference>
<sequence>MKKYRLFLQIIASLSFVMISCEEVEIGDNFLSKPPGGDVTIDSVYANLENAEGALTSAYATLPYGLPVAWQQGRDKMNMDILESLTDLSQSYLTWGGVNRFYYSGTYDAGLENWNNHTKYNYYKEGSWLGIRRAYTFIENIDRVPDADQATIDRLKGEALMIIAVQYAEMFRYYGGLPWVNKAFKATDDTYTPRMTAEATMDSIVGVIDRAAALLPWEVEDLSNNEGRFTRAAAKALKVRVLLFGASPLFNSTQPFREGEASDLKMTWFGDYDADHWQNVVDACEDFINDLQSNGFYSLVNTGNPRQDFKSGYYDRGLTEILITTRDRFRSNWGYYFYQACNFGIARPSQELVDMYPMANGKSIDDPTSGYDASNPYINRDPRLYETVLVNGDSYVGRKAELYIGGRERTGQNVPGAGSGYRLRKFFLDGNAATSINSVVQYPYLRLPEVYLSYAEALNELNDGPTAKAYEYLNKTRQRVGVGDAPTGLTKEQFREEVLTERAREFAFEEIRWFDLVRWKMPFIQPHGMNITRDNATGNLSYEVFETTPKRAWVESWDTKWYLNAFPSDEVNKDYGLVQNPGW</sequence>
<evidence type="ECO:0000256" key="3">
    <source>
        <dbReference type="ARBA" id="ARBA00022729"/>
    </source>
</evidence>
<comment type="subcellular location">
    <subcellularLocation>
        <location evidence="1">Cell outer membrane</location>
    </subcellularLocation>
</comment>
<evidence type="ECO:0000259" key="7">
    <source>
        <dbReference type="Pfam" id="PF14322"/>
    </source>
</evidence>
<dbReference type="RefSeq" id="WP_188215250.1">
    <property type="nucleotide sequence ID" value="NZ_BAABGH010000008.1"/>
</dbReference>
<dbReference type="InterPro" id="IPR012944">
    <property type="entry name" value="SusD_RagB_dom"/>
</dbReference>
<reference evidence="8" key="2">
    <citation type="submission" date="2020-09" db="EMBL/GenBank/DDBJ databases">
        <authorList>
            <person name="Wu Z."/>
        </authorList>
    </citation>
    <scope>NUCLEOTIDE SEQUENCE</scope>
    <source>
        <strain evidence="8">SC17</strain>
    </source>
</reference>
<comment type="similarity">
    <text evidence="2">Belongs to the SusD family.</text>
</comment>
<protein>
    <submittedName>
        <fullName evidence="8">RagB/SusD family nutrient uptake outer membrane protein</fullName>
    </submittedName>
</protein>
<dbReference type="Pfam" id="PF14322">
    <property type="entry name" value="SusD-like_3"/>
    <property type="match status" value="1"/>
</dbReference>
<keyword evidence="4" id="KW-0472">Membrane</keyword>
<evidence type="ECO:0000256" key="4">
    <source>
        <dbReference type="ARBA" id="ARBA00023136"/>
    </source>
</evidence>
<dbReference type="PROSITE" id="PS51257">
    <property type="entry name" value="PROKAR_LIPOPROTEIN"/>
    <property type="match status" value="1"/>
</dbReference>
<keyword evidence="5" id="KW-0998">Cell outer membrane</keyword>
<dbReference type="InterPro" id="IPR011990">
    <property type="entry name" value="TPR-like_helical_dom_sf"/>
</dbReference>
<evidence type="ECO:0000313" key="8">
    <source>
        <dbReference type="EMBL" id="MBD0834794.1"/>
    </source>
</evidence>
<evidence type="ECO:0000256" key="5">
    <source>
        <dbReference type="ARBA" id="ARBA00023237"/>
    </source>
</evidence>
<dbReference type="GO" id="GO:0009279">
    <property type="term" value="C:cell outer membrane"/>
    <property type="evidence" value="ECO:0007669"/>
    <property type="project" value="UniProtKB-SubCell"/>
</dbReference>
<proteinExistence type="inferred from homology"/>
<evidence type="ECO:0000313" key="9">
    <source>
        <dbReference type="Proteomes" id="UP000602057"/>
    </source>
</evidence>
<evidence type="ECO:0000256" key="2">
    <source>
        <dbReference type="ARBA" id="ARBA00006275"/>
    </source>
</evidence>
<dbReference type="InterPro" id="IPR033985">
    <property type="entry name" value="SusD-like_N"/>
</dbReference>
<keyword evidence="9" id="KW-1185">Reference proteome</keyword>
<gene>
    <name evidence="8" type="ORF">ICJ84_05060</name>
</gene>
<dbReference type="Pfam" id="PF07980">
    <property type="entry name" value="SusD_RagB"/>
    <property type="match status" value="1"/>
</dbReference>
<organism evidence="8 9">
    <name type="scientific">Aestuariibaculum suncheonense</name>
    <dbReference type="NCBI Taxonomy" id="1028745"/>
    <lineage>
        <taxon>Bacteria</taxon>
        <taxon>Pseudomonadati</taxon>
        <taxon>Bacteroidota</taxon>
        <taxon>Flavobacteriia</taxon>
        <taxon>Flavobacteriales</taxon>
        <taxon>Flavobacteriaceae</taxon>
    </lineage>
</organism>
<accession>A0A8J6UG67</accession>
<comment type="caution">
    <text evidence="8">The sequence shown here is derived from an EMBL/GenBank/DDBJ whole genome shotgun (WGS) entry which is preliminary data.</text>
</comment>
<dbReference type="AlphaFoldDB" id="A0A8J6UG67"/>